<dbReference type="PROSITE" id="PS51722">
    <property type="entry name" value="G_TR_2"/>
    <property type="match status" value="1"/>
</dbReference>
<dbReference type="CDD" id="cd03692">
    <property type="entry name" value="mtIF2_IVc"/>
    <property type="match status" value="1"/>
</dbReference>
<keyword evidence="5" id="KW-0648">Protein biosynthesis</keyword>
<evidence type="ECO:0000313" key="13">
    <source>
        <dbReference type="EMBL" id="KTW27288.1"/>
    </source>
</evidence>
<evidence type="ECO:0000256" key="7">
    <source>
        <dbReference type="ARBA" id="ARBA00023128"/>
    </source>
</evidence>
<accession>A0A0W4ZG03</accession>
<dbReference type="InterPro" id="IPR027417">
    <property type="entry name" value="P-loop_NTPase"/>
</dbReference>
<dbReference type="GO" id="GO:0030674">
    <property type="term" value="F:protein-macromolecule adaptor activity"/>
    <property type="evidence" value="ECO:0007669"/>
    <property type="project" value="EnsemblFungi"/>
</dbReference>
<dbReference type="Pfam" id="PF00009">
    <property type="entry name" value="GTP_EFTU"/>
    <property type="match status" value="1"/>
</dbReference>
<dbReference type="GO" id="GO:0003924">
    <property type="term" value="F:GTPase activity"/>
    <property type="evidence" value="ECO:0007669"/>
    <property type="project" value="EnsemblFungi"/>
</dbReference>
<dbReference type="Pfam" id="PF22042">
    <property type="entry name" value="EF-G_D2"/>
    <property type="match status" value="1"/>
</dbReference>
<comment type="caution">
    <text evidence="13">The sequence shown here is derived from an EMBL/GenBank/DDBJ whole genome shotgun (WGS) entry which is preliminary data.</text>
</comment>
<dbReference type="InterPro" id="IPR023115">
    <property type="entry name" value="TIF_IF2_dom3"/>
</dbReference>
<protein>
    <recommendedName>
        <fullName evidence="10">Translation initiation factor IF-2, mitochondrial</fullName>
    </recommendedName>
</protein>
<dbReference type="SUPFAM" id="SSF52540">
    <property type="entry name" value="P-loop containing nucleoside triphosphate hydrolases"/>
    <property type="match status" value="1"/>
</dbReference>
<dbReference type="HAMAP" id="MF_00100_B">
    <property type="entry name" value="IF_2_B"/>
    <property type="match status" value="1"/>
</dbReference>
<evidence type="ECO:0000256" key="10">
    <source>
        <dbReference type="ARBA" id="ARBA00044200"/>
    </source>
</evidence>
<evidence type="ECO:0000256" key="3">
    <source>
        <dbReference type="ARBA" id="ARBA00022540"/>
    </source>
</evidence>
<dbReference type="EMBL" id="LFVZ01000010">
    <property type="protein sequence ID" value="KTW27288.1"/>
    <property type="molecule type" value="Genomic_DNA"/>
</dbReference>
<evidence type="ECO:0000256" key="2">
    <source>
        <dbReference type="ARBA" id="ARBA00007733"/>
    </source>
</evidence>
<dbReference type="CDD" id="cd01887">
    <property type="entry name" value="IF2_eIF5B"/>
    <property type="match status" value="1"/>
</dbReference>
<feature type="compositionally biased region" description="Low complexity" evidence="11">
    <location>
        <begin position="109"/>
        <end position="121"/>
    </location>
</feature>
<dbReference type="RefSeq" id="XP_018225330.1">
    <property type="nucleotide sequence ID" value="XM_018370821.1"/>
</dbReference>
<dbReference type="GO" id="GO:0097177">
    <property type="term" value="F:mitochondrial ribosome binding"/>
    <property type="evidence" value="ECO:0007669"/>
    <property type="project" value="EnsemblFungi"/>
</dbReference>
<gene>
    <name evidence="13" type="ORF">T552_02271</name>
</gene>
<feature type="region of interest" description="Disordered" evidence="11">
    <location>
        <begin position="108"/>
        <end position="133"/>
    </location>
</feature>
<evidence type="ECO:0000259" key="12">
    <source>
        <dbReference type="PROSITE" id="PS51722"/>
    </source>
</evidence>
<dbReference type="NCBIfam" id="TIGR00487">
    <property type="entry name" value="IF-2"/>
    <property type="match status" value="1"/>
</dbReference>
<proteinExistence type="inferred from homology"/>
<evidence type="ECO:0000313" key="14">
    <source>
        <dbReference type="Proteomes" id="UP000054454"/>
    </source>
</evidence>
<dbReference type="Proteomes" id="UP000054454">
    <property type="component" value="Unassembled WGS sequence"/>
</dbReference>
<keyword evidence="14" id="KW-1185">Reference proteome</keyword>
<comment type="function">
    <text evidence="9">One of the essential components for the initiation of protein synthesis. Protects formylmethionyl-tRNA from spontaneous hydrolysis and promotes its binding to the 30S ribosomal subunits. Also involved in the hydrolysis of GTP during the formation of the 70S ribosomal complex.</text>
</comment>
<keyword evidence="7" id="KW-0496">Mitochondrion</keyword>
<dbReference type="VEuPathDB" id="FungiDB:T552_02271"/>
<keyword evidence="4" id="KW-0547">Nucleotide-binding</keyword>
<dbReference type="InterPro" id="IPR044145">
    <property type="entry name" value="IF2_II"/>
</dbReference>
<dbReference type="GO" id="GO:0070124">
    <property type="term" value="P:mitochondrial translational initiation"/>
    <property type="evidence" value="ECO:0007669"/>
    <property type="project" value="EnsemblFungi"/>
</dbReference>
<dbReference type="OrthoDB" id="361630at2759"/>
<dbReference type="SUPFAM" id="SSF50447">
    <property type="entry name" value="Translation proteins"/>
    <property type="match status" value="2"/>
</dbReference>
<evidence type="ECO:0000256" key="9">
    <source>
        <dbReference type="ARBA" id="ARBA00025162"/>
    </source>
</evidence>
<evidence type="ECO:0000256" key="8">
    <source>
        <dbReference type="ARBA" id="ARBA00023134"/>
    </source>
</evidence>
<keyword evidence="8" id="KW-0342">GTP-binding</keyword>
<keyword evidence="3 13" id="KW-0396">Initiation factor</keyword>
<organism evidence="13 14">
    <name type="scientific">Pneumocystis carinii (strain B80)</name>
    <name type="common">Rat pneumocystis pneumonia agent</name>
    <name type="synonym">Pneumocystis carinii f. sp. carinii</name>
    <dbReference type="NCBI Taxonomy" id="1408658"/>
    <lineage>
        <taxon>Eukaryota</taxon>
        <taxon>Fungi</taxon>
        <taxon>Dikarya</taxon>
        <taxon>Ascomycota</taxon>
        <taxon>Taphrinomycotina</taxon>
        <taxon>Pneumocystomycetes</taxon>
        <taxon>Pneumocystaceae</taxon>
        <taxon>Pneumocystis</taxon>
    </lineage>
</organism>
<feature type="domain" description="Tr-type G" evidence="12">
    <location>
        <begin position="263"/>
        <end position="431"/>
    </location>
</feature>
<dbReference type="Gene3D" id="3.40.50.10050">
    <property type="entry name" value="Translation initiation factor IF- 2, domain 3"/>
    <property type="match status" value="1"/>
</dbReference>
<dbReference type="FunFam" id="3.40.50.10050:FF:000001">
    <property type="entry name" value="Translation initiation factor IF-2"/>
    <property type="match status" value="1"/>
</dbReference>
<dbReference type="NCBIfam" id="TIGR00231">
    <property type="entry name" value="small_GTP"/>
    <property type="match status" value="1"/>
</dbReference>
<dbReference type="FunFam" id="2.40.30.10:FF:000008">
    <property type="entry name" value="Translation initiation factor IF-2"/>
    <property type="match status" value="1"/>
</dbReference>
<dbReference type="InterPro" id="IPR015760">
    <property type="entry name" value="TIF_IF2"/>
</dbReference>
<evidence type="ECO:0000256" key="1">
    <source>
        <dbReference type="ARBA" id="ARBA00004173"/>
    </source>
</evidence>
<dbReference type="GeneID" id="28937024"/>
<dbReference type="GO" id="GO:0005525">
    <property type="term" value="F:GTP binding"/>
    <property type="evidence" value="ECO:0007669"/>
    <property type="project" value="UniProtKB-KW"/>
</dbReference>
<evidence type="ECO:0000256" key="4">
    <source>
        <dbReference type="ARBA" id="ARBA00022741"/>
    </source>
</evidence>
<dbReference type="Gene3D" id="2.40.30.10">
    <property type="entry name" value="Translation factors"/>
    <property type="match status" value="2"/>
</dbReference>
<comment type="subcellular location">
    <subcellularLocation>
        <location evidence="1">Mitochondrion</location>
    </subcellularLocation>
</comment>
<evidence type="ECO:0000256" key="5">
    <source>
        <dbReference type="ARBA" id="ARBA00022917"/>
    </source>
</evidence>
<evidence type="ECO:0000256" key="6">
    <source>
        <dbReference type="ARBA" id="ARBA00022946"/>
    </source>
</evidence>
<dbReference type="GO" id="GO:0003743">
    <property type="term" value="F:translation initiation factor activity"/>
    <property type="evidence" value="ECO:0007669"/>
    <property type="project" value="UniProtKB-KW"/>
</dbReference>
<dbReference type="FunFam" id="3.40.50.300:FF:000019">
    <property type="entry name" value="Translation initiation factor IF-2"/>
    <property type="match status" value="1"/>
</dbReference>
<reference evidence="14" key="1">
    <citation type="journal article" date="2016" name="Nat. Commun.">
        <title>Genome analysis of three Pneumocystis species reveals adaptation mechanisms to life exclusively in mammalian hosts.</title>
        <authorList>
            <person name="Ma L."/>
            <person name="Chen Z."/>
            <person name="Huang D.W."/>
            <person name="Kutty G."/>
            <person name="Ishihara M."/>
            <person name="Wang H."/>
            <person name="Abouelleil A."/>
            <person name="Bishop L."/>
            <person name="Davey E."/>
            <person name="Deng R."/>
            <person name="Deng X."/>
            <person name="Fan L."/>
            <person name="Fantoni G."/>
            <person name="Fitzgerald M."/>
            <person name="Gogineni E."/>
            <person name="Goldberg J.M."/>
            <person name="Handley G."/>
            <person name="Hu X."/>
            <person name="Huber C."/>
            <person name="Jiao X."/>
            <person name="Jones K."/>
            <person name="Levin J.Z."/>
            <person name="Liu Y."/>
            <person name="Macdonald P."/>
            <person name="Melnikov A."/>
            <person name="Raley C."/>
            <person name="Sassi M."/>
            <person name="Sherman B.T."/>
            <person name="Song X."/>
            <person name="Sykes S."/>
            <person name="Tran B."/>
            <person name="Walsh L."/>
            <person name="Xia Y."/>
            <person name="Yang J."/>
            <person name="Young S."/>
            <person name="Zeng Q."/>
            <person name="Zheng X."/>
            <person name="Stephens R."/>
            <person name="Nusbaum C."/>
            <person name="Birren B.W."/>
            <person name="Azadi P."/>
            <person name="Lempicki R.A."/>
            <person name="Cuomo C.A."/>
            <person name="Kovacs J.A."/>
        </authorList>
    </citation>
    <scope>NUCLEOTIDE SEQUENCE [LARGE SCALE GENOMIC DNA]</scope>
    <source>
        <strain evidence="14">B80</strain>
    </source>
</reference>
<comment type="similarity">
    <text evidence="2">Belongs to the TRAFAC class translation factor GTPase superfamily. Classic translation factor GTPase family. IF-2 subfamily.</text>
</comment>
<dbReference type="AlphaFoldDB" id="A0A0W4ZG03"/>
<dbReference type="InterPro" id="IPR000178">
    <property type="entry name" value="TF_IF2_bacterial-like"/>
</dbReference>
<dbReference type="InterPro" id="IPR053905">
    <property type="entry name" value="EF-G-like_DII"/>
</dbReference>
<dbReference type="Pfam" id="PF04760">
    <property type="entry name" value="IF2_N"/>
    <property type="match status" value="1"/>
</dbReference>
<dbReference type="InterPro" id="IPR009000">
    <property type="entry name" value="Transl_B-barrel_sf"/>
</dbReference>
<dbReference type="Gene3D" id="3.40.50.300">
    <property type="entry name" value="P-loop containing nucleotide triphosphate hydrolases"/>
    <property type="match status" value="1"/>
</dbReference>
<dbReference type="InterPro" id="IPR005225">
    <property type="entry name" value="Small_GTP-bd"/>
</dbReference>
<keyword evidence="6" id="KW-0809">Transit peptide</keyword>
<dbReference type="InterPro" id="IPR036925">
    <property type="entry name" value="TIF_IF2_dom3_sf"/>
</dbReference>
<dbReference type="GO" id="GO:0005759">
    <property type="term" value="C:mitochondrial matrix"/>
    <property type="evidence" value="ECO:0007669"/>
    <property type="project" value="EnsemblFungi"/>
</dbReference>
<dbReference type="CDD" id="cd03702">
    <property type="entry name" value="IF2_mtIF2_II"/>
    <property type="match status" value="1"/>
</dbReference>
<dbReference type="SUPFAM" id="SSF52156">
    <property type="entry name" value="Initiation factor IF2/eIF5b, domain 3"/>
    <property type="match status" value="1"/>
</dbReference>
<dbReference type="InterPro" id="IPR006847">
    <property type="entry name" value="IF2_N"/>
</dbReference>
<dbReference type="GO" id="GO:0000049">
    <property type="term" value="F:tRNA binding"/>
    <property type="evidence" value="ECO:0007669"/>
    <property type="project" value="EnsemblFungi"/>
</dbReference>
<dbReference type="PANTHER" id="PTHR43381:SF20">
    <property type="entry name" value="TRANSLATION INITIATION FACTOR IF-2, MITOCHONDRIAL"/>
    <property type="match status" value="1"/>
</dbReference>
<name>A0A0W4ZG03_PNEC8</name>
<sequence length="778" mass="88053">MFILNIRKNDLYYLNYLKVLYKRFHSIQNLRVYLNKESKPINNISNNIYKGKNILEKDKSKKENLRSEFLKTSNFNKNVKINQKFKEKSEKNRGDTFRKLNISENTSFSKSKLPNSKLKSPYTRKDSTSKSSEIVNKDTKSLFNSGHSGLNKKERFKKDFFNFKKSDIAKLEKKTKKLSSKSSIHIPNAISISNLSQLLKLKLEELSRKMKELGFKNTNHDFLLTFEEASLIAMEYNYNPITNTKNIIELPSQKNKKNLKLSLRIPVVTIMGHVDHGKTTLLDFFRKSSIAKKEHGGITQHIGAFSVTMSNGEKICFLDTPGHSAFESMRKRGSLFTDIIILLVAADDGVMEQTIEVIEHAKRANVPIIVAVNKIDKEVQNIQDLKLDLLKNGVELEEYGGDTQLVLISAITGQGIKDLECAISSLVEISDIKSKVEGNVEGVIIESSVKRTKGPLATVLLKEGTLKLGSHIVSGTTWCRVRSMTDDLGTSLKSALPGTAVEVMGWKDIPLIGENILEVENEEQAKKIVKNRLLHVEEEKQLSNIENINKSRIQNYKNELKPIKTDSSQKEFREVPFIIKGDVSGSVEAIKNAILSIGNDKITTKVVYSDVGDVTESDVILASAIQGYIISFNLKLDKKIAQIAYREKIKIISHSIIYTLLDYIKEELSLLMPLIEKHHVVGEAKILKIFNITNKKSSKAVAGCIVINGVINKNEKIRIVRDQKIIWKGKLETLRHIKKEIIETKKGEECGMSFDGYENFLEGDLVQGYTEEFIRKKL</sequence>
<evidence type="ECO:0000256" key="11">
    <source>
        <dbReference type="SAM" id="MobiDB-lite"/>
    </source>
</evidence>
<dbReference type="PANTHER" id="PTHR43381">
    <property type="entry name" value="TRANSLATION INITIATION FACTOR IF-2-RELATED"/>
    <property type="match status" value="1"/>
</dbReference>
<dbReference type="Pfam" id="PF11987">
    <property type="entry name" value="IF-2"/>
    <property type="match status" value="1"/>
</dbReference>
<dbReference type="InterPro" id="IPR000795">
    <property type="entry name" value="T_Tr_GTP-bd_dom"/>
</dbReference>